<dbReference type="Pfam" id="PF22041">
    <property type="entry name" value="GST_C_7"/>
    <property type="match status" value="1"/>
</dbReference>
<dbReference type="InterPro" id="IPR036282">
    <property type="entry name" value="Glutathione-S-Trfase_C_sf"/>
</dbReference>
<evidence type="ECO:0000313" key="2">
    <source>
        <dbReference type="EMBL" id="KIO34681.1"/>
    </source>
</evidence>
<dbReference type="Gene3D" id="1.20.1050.10">
    <property type="match status" value="1"/>
</dbReference>
<dbReference type="Proteomes" id="UP000054248">
    <property type="component" value="Unassembled WGS sequence"/>
</dbReference>
<dbReference type="PROSITE" id="PS50404">
    <property type="entry name" value="GST_NTER"/>
    <property type="match status" value="1"/>
</dbReference>
<dbReference type="GO" id="GO:0006749">
    <property type="term" value="P:glutathione metabolic process"/>
    <property type="evidence" value="ECO:0007669"/>
    <property type="project" value="TreeGrafter"/>
</dbReference>
<accession>A0A0C3QXA1</accession>
<protein>
    <recommendedName>
        <fullName evidence="1">GST N-terminal domain-containing protein</fullName>
    </recommendedName>
</protein>
<dbReference type="OrthoDB" id="4951845at2759"/>
<dbReference type="InterPro" id="IPR004045">
    <property type="entry name" value="Glutathione_S-Trfase_N"/>
</dbReference>
<dbReference type="GO" id="GO:0006559">
    <property type="term" value="P:L-phenylalanine catabolic process"/>
    <property type="evidence" value="ECO:0007669"/>
    <property type="project" value="TreeGrafter"/>
</dbReference>
<gene>
    <name evidence="2" type="ORF">M407DRAFT_209970</name>
</gene>
<dbReference type="InterPro" id="IPR054416">
    <property type="entry name" value="GST_UstS-like_C"/>
</dbReference>
<dbReference type="GO" id="GO:0004364">
    <property type="term" value="F:glutathione transferase activity"/>
    <property type="evidence" value="ECO:0007669"/>
    <property type="project" value="TreeGrafter"/>
</dbReference>
<name>A0A0C3QXA1_9AGAM</name>
<proteinExistence type="predicted"/>
<dbReference type="AlphaFoldDB" id="A0A0C3QXA1"/>
<reference evidence="3" key="2">
    <citation type="submission" date="2015-01" db="EMBL/GenBank/DDBJ databases">
        <title>Evolutionary Origins and Diversification of the Mycorrhizal Mutualists.</title>
        <authorList>
            <consortium name="DOE Joint Genome Institute"/>
            <consortium name="Mycorrhizal Genomics Consortium"/>
            <person name="Kohler A."/>
            <person name="Kuo A."/>
            <person name="Nagy L.G."/>
            <person name="Floudas D."/>
            <person name="Copeland A."/>
            <person name="Barry K.W."/>
            <person name="Cichocki N."/>
            <person name="Veneault-Fourrey C."/>
            <person name="LaButti K."/>
            <person name="Lindquist E.A."/>
            <person name="Lipzen A."/>
            <person name="Lundell T."/>
            <person name="Morin E."/>
            <person name="Murat C."/>
            <person name="Riley R."/>
            <person name="Ohm R."/>
            <person name="Sun H."/>
            <person name="Tunlid A."/>
            <person name="Henrissat B."/>
            <person name="Grigoriev I.V."/>
            <person name="Hibbett D.S."/>
            <person name="Martin F."/>
        </authorList>
    </citation>
    <scope>NUCLEOTIDE SEQUENCE [LARGE SCALE GENOMIC DNA]</scope>
    <source>
        <strain evidence="3">MUT 4182</strain>
    </source>
</reference>
<dbReference type="SUPFAM" id="SSF47616">
    <property type="entry name" value="GST C-terminal domain-like"/>
    <property type="match status" value="1"/>
</dbReference>
<dbReference type="STRING" id="1051891.A0A0C3QXA1"/>
<dbReference type="Gene3D" id="3.40.30.10">
    <property type="entry name" value="Glutaredoxin"/>
    <property type="match status" value="1"/>
</dbReference>
<dbReference type="Pfam" id="PF13409">
    <property type="entry name" value="GST_N_2"/>
    <property type="match status" value="1"/>
</dbReference>
<reference evidence="2 3" key="1">
    <citation type="submission" date="2014-04" db="EMBL/GenBank/DDBJ databases">
        <authorList>
            <consortium name="DOE Joint Genome Institute"/>
            <person name="Kuo A."/>
            <person name="Girlanda M."/>
            <person name="Perotto S."/>
            <person name="Kohler A."/>
            <person name="Nagy L.G."/>
            <person name="Floudas D."/>
            <person name="Copeland A."/>
            <person name="Barry K.W."/>
            <person name="Cichocki N."/>
            <person name="Veneault-Fourrey C."/>
            <person name="LaButti K."/>
            <person name="Lindquist E.A."/>
            <person name="Lipzen A."/>
            <person name="Lundell T."/>
            <person name="Morin E."/>
            <person name="Murat C."/>
            <person name="Sun H."/>
            <person name="Tunlid A."/>
            <person name="Henrissat B."/>
            <person name="Grigoriev I.V."/>
            <person name="Hibbett D.S."/>
            <person name="Martin F."/>
            <person name="Nordberg H.P."/>
            <person name="Cantor M.N."/>
            <person name="Hua S.X."/>
        </authorList>
    </citation>
    <scope>NUCLEOTIDE SEQUENCE [LARGE SCALE GENOMIC DNA]</scope>
    <source>
        <strain evidence="2 3">MUT 4182</strain>
    </source>
</reference>
<feature type="domain" description="GST N-terminal" evidence="1">
    <location>
        <begin position="14"/>
        <end position="109"/>
    </location>
</feature>
<dbReference type="SUPFAM" id="SSF52833">
    <property type="entry name" value="Thioredoxin-like"/>
    <property type="match status" value="1"/>
</dbReference>
<dbReference type="PANTHER" id="PTHR42673:SF4">
    <property type="entry name" value="MALEYLACETOACETATE ISOMERASE"/>
    <property type="match status" value="1"/>
</dbReference>
<evidence type="ECO:0000313" key="3">
    <source>
        <dbReference type="Proteomes" id="UP000054248"/>
    </source>
</evidence>
<sequence>MAATPSNPIILYDIPASTELKPWSINMWKTRLLLNLKGLPYRTEWISYPDIQPTFEKLGIKHTSLKMDGSGRPHYTCPAIIDPTSPEPTKLSDSTPIALYIEETYPNVGPKVFPDASKDAQLEFIDTAVWDIITPIGDLVAAQVPAILDPRGSDYFYRKRSAFRGRPLETVCLSGSDERKQAWEELKRGLDAIAKIYDRNVEGKGEYFAGSDITYADIFLAAIFLWARIPSDRDQDMNVDSVWGGIAKLNDGRWEKFMQKFEGLLQVN</sequence>
<dbReference type="GO" id="GO:0016034">
    <property type="term" value="F:maleylacetoacetate isomerase activity"/>
    <property type="evidence" value="ECO:0007669"/>
    <property type="project" value="TreeGrafter"/>
</dbReference>
<evidence type="ECO:0000259" key="1">
    <source>
        <dbReference type="PROSITE" id="PS50404"/>
    </source>
</evidence>
<dbReference type="InterPro" id="IPR036249">
    <property type="entry name" value="Thioredoxin-like_sf"/>
</dbReference>
<dbReference type="PANTHER" id="PTHR42673">
    <property type="entry name" value="MALEYLACETOACETATE ISOMERASE"/>
    <property type="match status" value="1"/>
</dbReference>
<dbReference type="HOGENOM" id="CLU_011226_4_0_1"/>
<dbReference type="EMBL" id="KN822942">
    <property type="protein sequence ID" value="KIO34681.1"/>
    <property type="molecule type" value="Genomic_DNA"/>
</dbReference>
<keyword evidence="3" id="KW-1185">Reference proteome</keyword>
<organism evidence="2 3">
    <name type="scientific">Tulasnella calospora MUT 4182</name>
    <dbReference type="NCBI Taxonomy" id="1051891"/>
    <lineage>
        <taxon>Eukaryota</taxon>
        <taxon>Fungi</taxon>
        <taxon>Dikarya</taxon>
        <taxon>Basidiomycota</taxon>
        <taxon>Agaricomycotina</taxon>
        <taxon>Agaricomycetes</taxon>
        <taxon>Cantharellales</taxon>
        <taxon>Tulasnellaceae</taxon>
        <taxon>Tulasnella</taxon>
    </lineage>
</organism>